<dbReference type="AlphaFoldDB" id="A0A844Y857"/>
<dbReference type="PANTHER" id="PTHR44757:SF2">
    <property type="entry name" value="BIOFILM ARCHITECTURE MAINTENANCE PROTEIN MBAA"/>
    <property type="match status" value="1"/>
</dbReference>
<dbReference type="SUPFAM" id="SSF55785">
    <property type="entry name" value="PYP-like sensor domain (PAS domain)"/>
    <property type="match status" value="1"/>
</dbReference>
<evidence type="ECO:0000313" key="4">
    <source>
        <dbReference type="EMBL" id="MXO53577.1"/>
    </source>
</evidence>
<dbReference type="Gene3D" id="3.20.20.450">
    <property type="entry name" value="EAL domain"/>
    <property type="match status" value="1"/>
</dbReference>
<gene>
    <name evidence="4" type="ORF">GRI47_06070</name>
</gene>
<dbReference type="InterPro" id="IPR035965">
    <property type="entry name" value="PAS-like_dom_sf"/>
</dbReference>
<dbReference type="CDD" id="cd01949">
    <property type="entry name" value="GGDEF"/>
    <property type="match status" value="1"/>
</dbReference>
<dbReference type="SUPFAM" id="SSF55073">
    <property type="entry name" value="Nucleotide cyclase"/>
    <property type="match status" value="1"/>
</dbReference>
<feature type="domain" description="GGDEF" evidence="3">
    <location>
        <begin position="193"/>
        <end position="326"/>
    </location>
</feature>
<dbReference type="Gene3D" id="3.30.450.20">
    <property type="entry name" value="PAS domain"/>
    <property type="match status" value="1"/>
</dbReference>
<dbReference type="CDD" id="cd01948">
    <property type="entry name" value="EAL"/>
    <property type="match status" value="1"/>
</dbReference>
<accession>A0A844Y857</accession>
<organism evidence="4 5">
    <name type="scientific">Qipengyuania pelagi</name>
    <dbReference type="NCBI Taxonomy" id="994320"/>
    <lineage>
        <taxon>Bacteria</taxon>
        <taxon>Pseudomonadati</taxon>
        <taxon>Pseudomonadota</taxon>
        <taxon>Alphaproteobacteria</taxon>
        <taxon>Sphingomonadales</taxon>
        <taxon>Erythrobacteraceae</taxon>
        <taxon>Qipengyuania</taxon>
    </lineage>
</organism>
<dbReference type="Pfam" id="PF00563">
    <property type="entry name" value="EAL"/>
    <property type="match status" value="1"/>
</dbReference>
<dbReference type="Gene3D" id="3.30.70.270">
    <property type="match status" value="1"/>
</dbReference>
<dbReference type="InterPro" id="IPR035919">
    <property type="entry name" value="EAL_sf"/>
</dbReference>
<dbReference type="PROSITE" id="PS50883">
    <property type="entry name" value="EAL"/>
    <property type="match status" value="1"/>
</dbReference>
<reference evidence="4 5" key="1">
    <citation type="submission" date="2019-12" db="EMBL/GenBank/DDBJ databases">
        <title>Genomic-based taxomic classification of the family Erythrobacteraceae.</title>
        <authorList>
            <person name="Xu L."/>
        </authorList>
    </citation>
    <scope>NUCLEOTIDE SEQUENCE [LARGE SCALE GENOMIC DNA]</scope>
    <source>
        <strain evidence="4 5">JCM 17468</strain>
    </source>
</reference>
<dbReference type="Proteomes" id="UP000430272">
    <property type="component" value="Unassembled WGS sequence"/>
</dbReference>
<dbReference type="SUPFAM" id="SSF141371">
    <property type="entry name" value="PilZ domain-like"/>
    <property type="match status" value="1"/>
</dbReference>
<dbReference type="InterPro" id="IPR052155">
    <property type="entry name" value="Biofilm_reg_signaling"/>
</dbReference>
<dbReference type="Pfam" id="PF00990">
    <property type="entry name" value="GGDEF"/>
    <property type="match status" value="1"/>
</dbReference>
<dbReference type="SUPFAM" id="SSF141868">
    <property type="entry name" value="EAL domain-like"/>
    <property type="match status" value="1"/>
</dbReference>
<dbReference type="InterPro" id="IPR043128">
    <property type="entry name" value="Rev_trsase/Diguanyl_cyclase"/>
</dbReference>
<evidence type="ECO:0000259" key="1">
    <source>
        <dbReference type="PROSITE" id="PS50112"/>
    </source>
</evidence>
<sequence length="731" mass="80739">MPLGKLFVRSSRPQNDDVRAEGDLAENGPAPVDRIALLDTFEAAGLGWFWATDSENRLTYLTETAFDRYGWSKDKLLGRSLTDLFSIAADEENVRPDRPLAFMVGARNTLTALPVNVVGGGSLLLELSGKAAFDAEGNFLGYRGSARDVTESRDRLRDSDRMAQFDDLTGLANRRRMDMTLANTLASYRNSKRSCALMMLDLDRFKPVNDTYGHPVGDELLKQVAARIQKIVGSKGEVGRFGGDEFQVILSDMDDRGQLGDLAQRLIQMISQPYPINGSRLVIGVSIGMAVAPYDGLESHELVEAADLALYAAKGGGRAQYRFYSGEMKEGAKRRRQIEEELRSVLDTDQLAMHYQPIVDAQTQMVANFESLIRWHHPERGKISPAEFIPVAEDIDMIKPLGEWALARACRDATQWPDDIGVAVNISALQFECDDFPSVVRTVLSETGLSPSRLVLEITESVFLGGSNRTQRKFEELKKIGVKLALDDFGTGYSSLSYLRTAPFDKIKIDQSFVRGCTEPGNNNPAIMSAIVNLADALKMATVAEGVETKDELKLVVDRGATHIQGYIYSPAITQDNILERAEKGPLIFEARGPARYRADRRTMFRRIGVIHEDQRYRAFVRNLSKTGAMIEGLADVPVGTQLVVDMGGGQLTVATVRRSRGSIQGIEFESPLISDGADGLCTRHRVSPYELEATGRNLSALPDDALSILFPQSENPDATRRFKEVETRAP</sequence>
<dbReference type="InterPro" id="IPR000014">
    <property type="entry name" value="PAS"/>
</dbReference>
<feature type="domain" description="EAL" evidence="2">
    <location>
        <begin position="335"/>
        <end position="586"/>
    </location>
</feature>
<dbReference type="SMART" id="SM00052">
    <property type="entry name" value="EAL"/>
    <property type="match status" value="1"/>
</dbReference>
<dbReference type="PROSITE" id="PS50112">
    <property type="entry name" value="PAS"/>
    <property type="match status" value="1"/>
</dbReference>
<name>A0A844Y857_9SPHN</name>
<keyword evidence="5" id="KW-1185">Reference proteome</keyword>
<dbReference type="PANTHER" id="PTHR44757">
    <property type="entry name" value="DIGUANYLATE CYCLASE DGCP"/>
    <property type="match status" value="1"/>
</dbReference>
<dbReference type="InterPro" id="IPR029787">
    <property type="entry name" value="Nucleotide_cyclase"/>
</dbReference>
<evidence type="ECO:0000259" key="3">
    <source>
        <dbReference type="PROSITE" id="PS50887"/>
    </source>
</evidence>
<comment type="caution">
    <text evidence="4">The sequence shown here is derived from an EMBL/GenBank/DDBJ whole genome shotgun (WGS) entry which is preliminary data.</text>
</comment>
<dbReference type="InterPro" id="IPR000160">
    <property type="entry name" value="GGDEF_dom"/>
</dbReference>
<protein>
    <submittedName>
        <fullName evidence="4">EAL domain-containing protein</fullName>
    </submittedName>
</protein>
<proteinExistence type="predicted"/>
<dbReference type="PROSITE" id="PS50887">
    <property type="entry name" value="GGDEF"/>
    <property type="match status" value="1"/>
</dbReference>
<evidence type="ECO:0000259" key="2">
    <source>
        <dbReference type="PROSITE" id="PS50883"/>
    </source>
</evidence>
<dbReference type="FunFam" id="3.30.70.270:FF:000001">
    <property type="entry name" value="Diguanylate cyclase domain protein"/>
    <property type="match status" value="1"/>
</dbReference>
<dbReference type="CDD" id="cd00130">
    <property type="entry name" value="PAS"/>
    <property type="match status" value="1"/>
</dbReference>
<feature type="domain" description="PAS" evidence="1">
    <location>
        <begin position="49"/>
        <end position="92"/>
    </location>
</feature>
<dbReference type="SMART" id="SM00267">
    <property type="entry name" value="GGDEF"/>
    <property type="match status" value="1"/>
</dbReference>
<dbReference type="NCBIfam" id="TIGR00254">
    <property type="entry name" value="GGDEF"/>
    <property type="match status" value="1"/>
</dbReference>
<dbReference type="GO" id="GO:0003824">
    <property type="term" value="F:catalytic activity"/>
    <property type="evidence" value="ECO:0007669"/>
    <property type="project" value="UniProtKB-ARBA"/>
</dbReference>
<dbReference type="EMBL" id="WTYD01000001">
    <property type="protein sequence ID" value="MXO53577.1"/>
    <property type="molecule type" value="Genomic_DNA"/>
</dbReference>
<dbReference type="OrthoDB" id="9790882at2"/>
<dbReference type="RefSeq" id="WP_160660416.1">
    <property type="nucleotide sequence ID" value="NZ_BAABDV010000001.1"/>
</dbReference>
<dbReference type="InterPro" id="IPR001633">
    <property type="entry name" value="EAL_dom"/>
</dbReference>
<evidence type="ECO:0000313" key="5">
    <source>
        <dbReference type="Proteomes" id="UP000430272"/>
    </source>
</evidence>